<dbReference type="PANTHER" id="PTHR47633">
    <property type="entry name" value="IMMUNOGLOBULIN"/>
    <property type="match status" value="1"/>
</dbReference>
<dbReference type="Ensembl" id="ENSOKIT00005025880.1">
    <property type="protein sequence ID" value="ENSOKIP00005024424.1"/>
    <property type="gene ID" value="ENSOKIG00005010206.1"/>
</dbReference>
<dbReference type="FunFam" id="2.60.40.10:FF:000256">
    <property type="entry name" value="myopalladin isoform X1"/>
    <property type="match status" value="1"/>
</dbReference>
<organism evidence="24 25">
    <name type="scientific">Oncorhynchus kisutch</name>
    <name type="common">Coho salmon</name>
    <name type="synonym">Salmo kisutch</name>
    <dbReference type="NCBI Taxonomy" id="8019"/>
    <lineage>
        <taxon>Eukaryota</taxon>
        <taxon>Metazoa</taxon>
        <taxon>Chordata</taxon>
        <taxon>Craniata</taxon>
        <taxon>Vertebrata</taxon>
        <taxon>Euteleostomi</taxon>
        <taxon>Actinopterygii</taxon>
        <taxon>Neopterygii</taxon>
        <taxon>Teleostei</taxon>
        <taxon>Protacanthopterygii</taxon>
        <taxon>Salmoniformes</taxon>
        <taxon>Salmonidae</taxon>
        <taxon>Salmoninae</taxon>
        <taxon>Oncorhynchus</taxon>
    </lineage>
</organism>
<evidence type="ECO:0000256" key="20">
    <source>
        <dbReference type="ARBA" id="ARBA00065150"/>
    </source>
</evidence>
<evidence type="ECO:0000256" key="7">
    <source>
        <dbReference type="ARBA" id="ARBA00004510"/>
    </source>
</evidence>
<dbReference type="GO" id="GO:0001726">
    <property type="term" value="C:ruffle"/>
    <property type="evidence" value="ECO:0007669"/>
    <property type="project" value="UniProtKB-SubCell"/>
</dbReference>
<dbReference type="Proteomes" id="UP000694557">
    <property type="component" value="Unassembled WGS sequence"/>
</dbReference>
<dbReference type="FunFam" id="2.60.40.10:FF:000147">
    <property type="entry name" value="Myosin light chain kinase"/>
    <property type="match status" value="1"/>
</dbReference>
<feature type="domain" description="Ig-like" evidence="23">
    <location>
        <begin position="670"/>
        <end position="768"/>
    </location>
</feature>
<evidence type="ECO:0000256" key="21">
    <source>
        <dbReference type="ARBA" id="ARBA00072991"/>
    </source>
</evidence>
<dbReference type="InterPro" id="IPR013098">
    <property type="entry name" value="Ig_I-set"/>
</dbReference>
<evidence type="ECO:0000313" key="24">
    <source>
        <dbReference type="Ensembl" id="ENSOKIP00005024424.1"/>
    </source>
</evidence>
<dbReference type="InterPro" id="IPR003599">
    <property type="entry name" value="Ig_sub"/>
</dbReference>
<feature type="domain" description="Ig-like" evidence="23">
    <location>
        <begin position="1500"/>
        <end position="1590"/>
    </location>
</feature>
<keyword evidence="16" id="KW-0206">Cytoskeleton</keyword>
<feature type="region of interest" description="Disordered" evidence="22">
    <location>
        <begin position="213"/>
        <end position="267"/>
    </location>
</feature>
<comment type="similarity">
    <text evidence="19">Belongs to the myotilin/palladin family.</text>
</comment>
<dbReference type="InterPro" id="IPR007110">
    <property type="entry name" value="Ig-like_dom"/>
</dbReference>
<feature type="compositionally biased region" description="Pro residues" evidence="22">
    <location>
        <begin position="889"/>
        <end position="902"/>
    </location>
</feature>
<dbReference type="GO" id="GO:0030027">
    <property type="term" value="C:lamellipodium"/>
    <property type="evidence" value="ECO:0007669"/>
    <property type="project" value="UniProtKB-SubCell"/>
</dbReference>
<dbReference type="GO" id="GO:0004672">
    <property type="term" value="F:protein kinase activity"/>
    <property type="evidence" value="ECO:0007669"/>
    <property type="project" value="TreeGrafter"/>
</dbReference>
<reference evidence="24" key="1">
    <citation type="submission" date="2025-08" db="UniProtKB">
        <authorList>
            <consortium name="Ensembl"/>
        </authorList>
    </citation>
    <scope>IDENTIFICATION</scope>
</reference>
<evidence type="ECO:0000256" key="3">
    <source>
        <dbReference type="ARBA" id="ARBA00004245"/>
    </source>
</evidence>
<dbReference type="InterPro" id="IPR013783">
    <property type="entry name" value="Ig-like_fold"/>
</dbReference>
<evidence type="ECO:0000313" key="25">
    <source>
        <dbReference type="Proteomes" id="UP000694557"/>
    </source>
</evidence>
<feature type="region of interest" description="Disordered" evidence="22">
    <location>
        <begin position="859"/>
        <end position="918"/>
    </location>
</feature>
<dbReference type="PANTHER" id="PTHR47633:SF4">
    <property type="entry name" value="MYOPALLADIN ISOFORM X1"/>
    <property type="match status" value="1"/>
</dbReference>
<dbReference type="GO" id="GO:0030426">
    <property type="term" value="C:growth cone"/>
    <property type="evidence" value="ECO:0007669"/>
    <property type="project" value="UniProtKB-SubCell"/>
</dbReference>
<dbReference type="FunFam" id="2.60.40.10:FF:000761">
    <property type="entry name" value="palladin isoform X2"/>
    <property type="match status" value="1"/>
</dbReference>
<evidence type="ECO:0000256" key="22">
    <source>
        <dbReference type="SAM" id="MobiDB-lite"/>
    </source>
</evidence>
<name>A0A8C7DUG7_ONCKI</name>
<dbReference type="Gene3D" id="2.60.40.10">
    <property type="entry name" value="Immunoglobulins"/>
    <property type="match status" value="5"/>
</dbReference>
<feature type="compositionally biased region" description="Pro residues" evidence="22">
    <location>
        <begin position="1080"/>
        <end position="1094"/>
    </location>
</feature>
<dbReference type="SUPFAM" id="SSF48726">
    <property type="entry name" value="Immunoglobulin"/>
    <property type="match status" value="5"/>
</dbReference>
<comment type="similarity">
    <text evidence="9">Belongs to the protein kinase superfamily. CAMK Ser/Thr protein kinase family.</text>
</comment>
<feature type="domain" description="Ig-like" evidence="23">
    <location>
        <begin position="1401"/>
        <end position="1492"/>
    </location>
</feature>
<feature type="region of interest" description="Disordered" evidence="22">
    <location>
        <begin position="1364"/>
        <end position="1399"/>
    </location>
</feature>
<dbReference type="InterPro" id="IPR036179">
    <property type="entry name" value="Ig-like_dom_sf"/>
</dbReference>
<dbReference type="GO" id="GO:0030018">
    <property type="term" value="C:Z disc"/>
    <property type="evidence" value="ECO:0007669"/>
    <property type="project" value="UniProtKB-SubCell"/>
</dbReference>
<protein>
    <recommendedName>
        <fullName evidence="21">Palladin</fullName>
    </recommendedName>
</protein>
<evidence type="ECO:0000256" key="6">
    <source>
        <dbReference type="ARBA" id="ARBA00004489"/>
    </source>
</evidence>
<evidence type="ECO:0000256" key="19">
    <source>
        <dbReference type="ARBA" id="ARBA00061540"/>
    </source>
</evidence>
<evidence type="ECO:0000256" key="10">
    <source>
        <dbReference type="ARBA" id="ARBA00022490"/>
    </source>
</evidence>
<keyword evidence="17" id="KW-0966">Cell projection</keyword>
<feature type="compositionally biased region" description="Polar residues" evidence="22">
    <location>
        <begin position="1101"/>
        <end position="1114"/>
    </location>
</feature>
<feature type="compositionally biased region" description="Low complexity" evidence="22">
    <location>
        <begin position="1047"/>
        <end position="1056"/>
    </location>
</feature>
<dbReference type="GO" id="GO:0003779">
    <property type="term" value="F:actin binding"/>
    <property type="evidence" value="ECO:0007669"/>
    <property type="project" value="UniProtKB-KW"/>
</dbReference>
<feature type="compositionally biased region" description="Polar residues" evidence="22">
    <location>
        <begin position="242"/>
        <end position="257"/>
    </location>
</feature>
<sequence length="1645" mass="178319">MQDGRWNQSLPLSLLMKDGGRVLEGDGGVFSETSSDGDLYLDSMADMDAGVGDFSDLTAFLSQDEINRSLDLAREAFSDAEDRGVTVSPIPRTQEPALYFPSPTPFNTTEYLTKSPSFPHQTKAHSPDDSHSVKVTSSQSFHLSRPIQTTCEAMALPEKFVCHKNITPVYKQDKPRLVHEGLELNERAASATEFCSRAATFIEELSSIFKGSARPEQMGEEDSSSPDSGYLSPKSHWLGPQGSASVPPQPLIQQGAPQQCEPGLGIQPASMMGGMGVTGVPSLSVTGVPIVSNLMSVNELMGKQQHSGAQLMGKQQHSGAQLMGKQQHSGAQLMGKQQHSGAQLMGEQQHSGAKLMGEQQHSGAPLMGKQQHSGAQLMGEQQHSGALLMGKQQHSGAMLMGEQHSGAKLMGEQHSGAKLMGKQQHSGAKLMGEQQHSGAQLMGEQQHSGAQLMGEQQHSGAQLMGEQRHSGAQLMGQQQHSGAQLMGEKLSGAQSVDGDLSLPHFTQKLKSQEVAEGHPIQLECRVAGNPQPLVRWFCEGRELHHCPDIQIWRDGALHTLVIAEAFEDDTGRYTCVASNSLGADNTSAEVYIQGASSSDSEGEVSKSRSGAMPQVQKKTTSISLSIRSPSPKSPEVVPHRSTLVLSAPPHRMQSPVSSLYGGGGPLTAPPIFTKLLQNAQASEGQVVVLECRVRGSFPLQVQWSRQGQVIQDSPDFRILQKKPRSAAEPEEICTLVIAEAFPEDGGQFCCTATNLYGSVSSTAQLSVTGGAFNTPTAVYDSVRNGVAPGDDSVFEDTQAFPPPPPTEISLLEVPPKVPPSTCAEGFHVNELEIWPSMSGLQPVHMYHDVEGQDRANWALQNGRPASPSQPTFSLLPREAQPDFPGPAKMSPPPVKEGPPLPTKPKLAEGIEEETEHDRNAEQLKQLQDQIILEQQEAANWIQHQEQEQEVPPLPQQPPEVPSLPSLPLPPPPSFQELESSAMQTSTFNYARPKQFIAAQSPGGTGPMGGYVTQSSGSSGSSLPSPLSPPTSQKPFTRVVLPPFSKGGSIESQSPSSPSFPPPPPPFLSSSISSLSGPAKDFPPPPPPPPPPVSSAPPYSLAHSNSSSPFTSMPQSPAGFLASVLPATPTSPSFNALGLPKGNGTIAFPRKQSRGTPRLASDSDIQGTKDAVIQDLERKLRFKEERMSNGQQRLTYEEKMARRLLGADNAATVLNTQQQDEEPVTQEYKVSSFEQRLISEIEFRLERSPVEESDDDVQHDENATGTGVVPFFDSKLKHYKVFEGMPVTFSCKVIGDPKPKIYWFKDGKQISKRSEHYRISRDADGTCNLHTAAASLDDDGNYTIMAGNPEGRVSCTGRMMVQAVNQRGRSQRSAPGHIRRPRSRSRDSGDENENIQERHFRPHFLQAPGDLIVQEGRLCRMDCKVSGLPTPDLIWQLNGQTIRPDSAHKMLVRENGVHSLVIEPVSSRDAGIYTCIASNRAGQNSFNLELIVAAKEMHKAPSFIEKLQNTGVAEGYPVRLECRVSAVPYPQIFWKKENESFTHNTDRISMHQDNCGYLCMIIQPAMKEDAGWYTVSAKNEAGIVSSTARLDVHTQWQQPNTPKPKKVRPSTSRYAALTERGLDVKAAFFPDSSPLQPGGLVESDDL</sequence>
<feature type="compositionally biased region" description="Pro residues" evidence="22">
    <location>
        <begin position="1057"/>
        <end position="1066"/>
    </location>
</feature>
<keyword evidence="13" id="KW-0965">Cell junction</keyword>
<feature type="compositionally biased region" description="Low complexity" evidence="22">
    <location>
        <begin position="1067"/>
        <end position="1077"/>
    </location>
</feature>
<dbReference type="FunFam" id="2.60.40.10:FF:001108">
    <property type="entry name" value="palladin isoform X2"/>
    <property type="match status" value="1"/>
</dbReference>
<evidence type="ECO:0000256" key="14">
    <source>
        <dbReference type="ARBA" id="ARBA00023157"/>
    </source>
</evidence>
<evidence type="ECO:0000256" key="1">
    <source>
        <dbReference type="ARBA" id="ARBA00004188"/>
    </source>
</evidence>
<feature type="compositionally biased region" description="Pro residues" evidence="22">
    <location>
        <begin position="951"/>
        <end position="973"/>
    </location>
</feature>
<evidence type="ECO:0000256" key="2">
    <source>
        <dbReference type="ARBA" id="ARBA00004216"/>
    </source>
</evidence>
<keyword evidence="25" id="KW-1185">Reference proteome</keyword>
<dbReference type="FunFam" id="2.60.40.10:FF:001560">
    <property type="entry name" value="palladin isoform X1"/>
    <property type="match status" value="1"/>
</dbReference>
<dbReference type="GeneTree" id="ENSGT00940000153441"/>
<dbReference type="SMART" id="SM00408">
    <property type="entry name" value="IGc2"/>
    <property type="match status" value="5"/>
</dbReference>
<dbReference type="SMART" id="SM00409">
    <property type="entry name" value="IG"/>
    <property type="match status" value="5"/>
</dbReference>
<evidence type="ECO:0000256" key="15">
    <source>
        <dbReference type="ARBA" id="ARBA00023203"/>
    </source>
</evidence>
<feature type="domain" description="Ig-like" evidence="23">
    <location>
        <begin position="503"/>
        <end position="591"/>
    </location>
</feature>
<keyword evidence="10" id="KW-0963">Cytoplasm</keyword>
<comment type="subcellular location">
    <subcellularLocation>
        <location evidence="4">Cell junction</location>
        <location evidence="4">Focal adhesion</location>
    </subcellularLocation>
    <subcellularLocation>
        <location evidence="6">Cell projection</location>
        <location evidence="6">Axon</location>
    </subcellularLocation>
    <subcellularLocation>
        <location evidence="8">Cell projection</location>
        <location evidence="8">Growth cone</location>
    </subcellularLocation>
    <subcellularLocation>
        <location evidence="7">Cell projection</location>
        <location evidence="7">Lamellipodium</location>
    </subcellularLocation>
    <subcellularLocation>
        <location evidence="1">Cell projection</location>
        <location evidence="1">Podosome</location>
    </subcellularLocation>
    <subcellularLocation>
        <location evidence="5">Cell projection</location>
        <location evidence="5">Ruffle</location>
    </subcellularLocation>
    <subcellularLocation>
        <location evidence="3">Cytoplasm</location>
        <location evidence="3">Cytoskeleton</location>
    </subcellularLocation>
    <subcellularLocation>
        <location evidence="2">Cytoplasm</location>
        <location evidence="2">Myofibril</location>
        <location evidence="2">Sarcomere</location>
        <location evidence="2">Z line</location>
    </subcellularLocation>
</comment>
<evidence type="ECO:0000256" key="8">
    <source>
        <dbReference type="ARBA" id="ARBA00004624"/>
    </source>
</evidence>
<evidence type="ECO:0000256" key="13">
    <source>
        <dbReference type="ARBA" id="ARBA00022949"/>
    </source>
</evidence>
<feature type="domain" description="Ig-like" evidence="23">
    <location>
        <begin position="1269"/>
        <end position="1353"/>
    </location>
</feature>
<gene>
    <name evidence="24" type="primary">PALLD</name>
    <name evidence="24" type="synonym">palld</name>
</gene>
<feature type="region of interest" description="Disordered" evidence="22">
    <location>
        <begin position="595"/>
        <end position="637"/>
    </location>
</feature>
<dbReference type="PROSITE" id="PS50835">
    <property type="entry name" value="IG_LIKE"/>
    <property type="match status" value="5"/>
</dbReference>
<keyword evidence="15" id="KW-0009">Actin-binding</keyword>
<keyword evidence="12" id="KW-0677">Repeat</keyword>
<evidence type="ECO:0000256" key="12">
    <source>
        <dbReference type="ARBA" id="ARBA00022737"/>
    </source>
</evidence>
<feature type="compositionally biased region" description="Basic and acidic residues" evidence="22">
    <location>
        <begin position="1383"/>
        <end position="1398"/>
    </location>
</feature>
<feature type="compositionally biased region" description="Polar residues" evidence="22">
    <location>
        <begin position="616"/>
        <end position="630"/>
    </location>
</feature>
<dbReference type="GO" id="GO:0005925">
    <property type="term" value="C:focal adhesion"/>
    <property type="evidence" value="ECO:0007669"/>
    <property type="project" value="UniProtKB-SubCell"/>
</dbReference>
<keyword evidence="14" id="KW-1015">Disulfide bond</keyword>
<feature type="compositionally biased region" description="Low complexity" evidence="22">
    <location>
        <begin position="1012"/>
        <end position="1032"/>
    </location>
</feature>
<feature type="region of interest" description="Disordered" evidence="22">
    <location>
        <begin position="943"/>
        <end position="1164"/>
    </location>
</feature>
<evidence type="ECO:0000256" key="17">
    <source>
        <dbReference type="ARBA" id="ARBA00023273"/>
    </source>
</evidence>
<keyword evidence="11" id="KW-0597">Phosphoprotein</keyword>
<evidence type="ECO:0000256" key="4">
    <source>
        <dbReference type="ARBA" id="ARBA00004246"/>
    </source>
</evidence>
<evidence type="ECO:0000256" key="11">
    <source>
        <dbReference type="ARBA" id="ARBA00022553"/>
    </source>
</evidence>
<accession>A0A8C7DUG7</accession>
<evidence type="ECO:0000256" key="18">
    <source>
        <dbReference type="ARBA" id="ARBA00023319"/>
    </source>
</evidence>
<proteinExistence type="inferred from homology"/>
<evidence type="ECO:0000256" key="5">
    <source>
        <dbReference type="ARBA" id="ARBA00004466"/>
    </source>
</evidence>
<dbReference type="GO" id="GO:0002102">
    <property type="term" value="C:podosome"/>
    <property type="evidence" value="ECO:0007669"/>
    <property type="project" value="UniProtKB-SubCell"/>
</dbReference>
<dbReference type="CDD" id="cd05892">
    <property type="entry name" value="IgI_Myotilin_C"/>
    <property type="match status" value="1"/>
</dbReference>
<comment type="subunit">
    <text evidence="20">Interacts with EPS8. Interacts with LASP1. Interacts with VASP. Interacts with ACTN. Interacts with SORBS2. Interacts with PFN1. Interacts with LPP. Interacts with SPIN90. Interacts with SRC. Interacts with EZR. Interacts with RAI14.</text>
</comment>
<evidence type="ECO:0000259" key="23">
    <source>
        <dbReference type="PROSITE" id="PS50835"/>
    </source>
</evidence>
<reference evidence="24" key="2">
    <citation type="submission" date="2025-09" db="UniProtKB">
        <authorList>
            <consortium name="Ensembl"/>
        </authorList>
    </citation>
    <scope>IDENTIFICATION</scope>
</reference>
<keyword evidence="18" id="KW-0393">Immunoglobulin domain</keyword>
<evidence type="ECO:0000256" key="9">
    <source>
        <dbReference type="ARBA" id="ARBA00006692"/>
    </source>
</evidence>
<evidence type="ECO:0000256" key="16">
    <source>
        <dbReference type="ARBA" id="ARBA00023212"/>
    </source>
</evidence>
<dbReference type="InterPro" id="IPR003598">
    <property type="entry name" value="Ig_sub2"/>
</dbReference>
<dbReference type="GO" id="GO:0001725">
    <property type="term" value="C:stress fiber"/>
    <property type="evidence" value="ECO:0007669"/>
    <property type="project" value="UniProtKB-ARBA"/>
</dbReference>
<dbReference type="Pfam" id="PF07679">
    <property type="entry name" value="I-set"/>
    <property type="match status" value="5"/>
</dbReference>